<dbReference type="NCBIfam" id="TIGR02937">
    <property type="entry name" value="sigma70-ECF"/>
    <property type="match status" value="1"/>
</dbReference>
<dbReference type="Pfam" id="PF08281">
    <property type="entry name" value="Sigma70_r4_2"/>
    <property type="match status" value="1"/>
</dbReference>
<comment type="caution">
    <text evidence="4">The sequence shown here is derived from an EMBL/GenBank/DDBJ whole genome shotgun (WGS) entry which is preliminary data.</text>
</comment>
<dbReference type="Gene3D" id="1.10.1740.10">
    <property type="match status" value="1"/>
</dbReference>
<dbReference type="Pfam" id="PF20239">
    <property type="entry name" value="DUF6596"/>
    <property type="match status" value="1"/>
</dbReference>
<dbReference type="Pfam" id="PF04542">
    <property type="entry name" value="Sigma70_r2"/>
    <property type="match status" value="1"/>
</dbReference>
<evidence type="ECO:0000259" key="1">
    <source>
        <dbReference type="Pfam" id="PF04542"/>
    </source>
</evidence>
<protein>
    <submittedName>
        <fullName evidence="4">Sigma-70 family RNA polymerase sigma factor</fullName>
    </submittedName>
</protein>
<evidence type="ECO:0000313" key="5">
    <source>
        <dbReference type="Proteomes" id="UP001203687"/>
    </source>
</evidence>
<dbReference type="InterPro" id="IPR046531">
    <property type="entry name" value="DUF6596"/>
</dbReference>
<feature type="domain" description="RNA polymerase sigma-70 region 2" evidence="1">
    <location>
        <begin position="28"/>
        <end position="87"/>
    </location>
</feature>
<accession>A0ABT0H6G9</accession>
<dbReference type="PANTHER" id="PTHR47756">
    <property type="entry name" value="BLL6612 PROTEIN-RELATED"/>
    <property type="match status" value="1"/>
</dbReference>
<evidence type="ECO:0000313" key="4">
    <source>
        <dbReference type="EMBL" id="MCK8479772.1"/>
    </source>
</evidence>
<organism evidence="4 5">
    <name type="scientific">Psychroserpens algicola</name>
    <dbReference type="NCBI Taxonomy" id="1719034"/>
    <lineage>
        <taxon>Bacteria</taxon>
        <taxon>Pseudomonadati</taxon>
        <taxon>Bacteroidota</taxon>
        <taxon>Flavobacteriia</taxon>
        <taxon>Flavobacteriales</taxon>
        <taxon>Flavobacteriaceae</taxon>
        <taxon>Psychroserpens</taxon>
    </lineage>
</organism>
<gene>
    <name evidence="4" type="ORF">MUY34_04020</name>
</gene>
<dbReference type="SUPFAM" id="SSF88946">
    <property type="entry name" value="Sigma2 domain of RNA polymerase sigma factors"/>
    <property type="match status" value="1"/>
</dbReference>
<feature type="domain" description="DUF6596" evidence="3">
    <location>
        <begin position="190"/>
        <end position="290"/>
    </location>
</feature>
<dbReference type="InterPro" id="IPR007627">
    <property type="entry name" value="RNA_pol_sigma70_r2"/>
</dbReference>
<dbReference type="InterPro" id="IPR013325">
    <property type="entry name" value="RNA_pol_sigma_r2"/>
</dbReference>
<keyword evidence="5" id="KW-1185">Reference proteome</keyword>
<proteinExistence type="predicted"/>
<dbReference type="RefSeq" id="WP_248412023.1">
    <property type="nucleotide sequence ID" value="NZ_JALPQF010000003.1"/>
</dbReference>
<dbReference type="InterPro" id="IPR036388">
    <property type="entry name" value="WH-like_DNA-bd_sf"/>
</dbReference>
<dbReference type="SUPFAM" id="SSF88659">
    <property type="entry name" value="Sigma3 and sigma4 domains of RNA polymerase sigma factors"/>
    <property type="match status" value="1"/>
</dbReference>
<dbReference type="InterPro" id="IPR013324">
    <property type="entry name" value="RNA_pol_sigma_r3/r4-like"/>
</dbReference>
<dbReference type="PANTHER" id="PTHR47756:SF2">
    <property type="entry name" value="BLL6612 PROTEIN"/>
    <property type="match status" value="1"/>
</dbReference>
<evidence type="ECO:0000259" key="2">
    <source>
        <dbReference type="Pfam" id="PF08281"/>
    </source>
</evidence>
<dbReference type="EMBL" id="JALPQF010000003">
    <property type="protein sequence ID" value="MCK8479772.1"/>
    <property type="molecule type" value="Genomic_DNA"/>
</dbReference>
<dbReference type="Proteomes" id="UP001203687">
    <property type="component" value="Unassembled WGS sequence"/>
</dbReference>
<dbReference type="InterPro" id="IPR013249">
    <property type="entry name" value="RNA_pol_sigma70_r4_t2"/>
</dbReference>
<reference evidence="4" key="1">
    <citation type="submission" date="2022-04" db="EMBL/GenBank/DDBJ databases">
        <authorList>
            <person name="Ren T."/>
        </authorList>
    </citation>
    <scope>NUCLEOTIDE SEQUENCE</scope>
    <source>
        <strain evidence="4">F63249</strain>
    </source>
</reference>
<name>A0ABT0H6G9_9FLAO</name>
<feature type="domain" description="RNA polymerase sigma factor 70 region 4 type 2" evidence="2">
    <location>
        <begin position="137"/>
        <end position="172"/>
    </location>
</feature>
<dbReference type="Gene3D" id="1.10.10.10">
    <property type="entry name" value="Winged helix-like DNA-binding domain superfamily/Winged helix DNA-binding domain"/>
    <property type="match status" value="1"/>
</dbReference>
<sequence>MIDKTDNKKQLDALVDNLFRNQYGKMVSYLTNKFGYHFIEDAEDIVQETLFTAFQNWSFNGIPKNPEAWIFVVAKNKAINFLKKESKKSNIDIDLLIKETSTPEVNFKLEQEIEDGLLRMIFACCSLNLDHQSTITIILSTLCGFSRKELSKAFLCKEETVKKRLYRAKKKIKEKKIQTVILKGTNLEPRLDLVCNSLYLMFNEGYNSSTSEELIRKDICLEAIRLTKLLQNHFSHIGKVNALLSLMYLHAARFESRLDDNGAIILFKNQDRSKWSFDLIIEGIGFLNSSMKGEDLSSYHIEAGIAAEHCLADTYDKTNWEKINKLYSLLYNLKPSPIIELNLAIVDFKLGKVLTALEKLEDPILKSKLNNYYLYYATLGHLYLFIGNKEKSNFNFLLAKNLTDSVQEKEFIEKKIIAI</sequence>
<evidence type="ECO:0000259" key="3">
    <source>
        <dbReference type="Pfam" id="PF20239"/>
    </source>
</evidence>
<dbReference type="InterPro" id="IPR014284">
    <property type="entry name" value="RNA_pol_sigma-70_dom"/>
</dbReference>